<feature type="transmembrane region" description="Helical" evidence="2">
    <location>
        <begin position="447"/>
        <end position="467"/>
    </location>
</feature>
<gene>
    <name evidence="5" type="ORF">MKZ38_007997</name>
</gene>
<feature type="transmembrane region" description="Helical" evidence="2">
    <location>
        <begin position="343"/>
        <end position="363"/>
    </location>
</feature>
<feature type="compositionally biased region" description="Low complexity" evidence="1">
    <location>
        <begin position="665"/>
        <end position="677"/>
    </location>
</feature>
<name>A0AAD5RUM5_9PEZI</name>
<keyword evidence="2" id="KW-0472">Membrane</keyword>
<accession>A0AAD5RUM5</accession>
<feature type="transmembrane region" description="Helical" evidence="2">
    <location>
        <begin position="245"/>
        <end position="263"/>
    </location>
</feature>
<dbReference type="EMBL" id="JAKWBI020000053">
    <property type="protein sequence ID" value="KAJ2904466.1"/>
    <property type="molecule type" value="Genomic_DNA"/>
</dbReference>
<dbReference type="Pfam" id="PF23190">
    <property type="entry name" value="LHD_TRPY1"/>
    <property type="match status" value="1"/>
</dbReference>
<dbReference type="InterPro" id="IPR052971">
    <property type="entry name" value="TRP_calcium_channel"/>
</dbReference>
<dbReference type="InterPro" id="IPR056337">
    <property type="entry name" value="LHD_YVC1"/>
</dbReference>
<feature type="domain" description="Calcium channel YVC1-like C-terminal transmembrane" evidence="4">
    <location>
        <begin position="265"/>
        <end position="553"/>
    </location>
</feature>
<dbReference type="Pfam" id="PF23317">
    <property type="entry name" value="YVC1_C"/>
    <property type="match status" value="1"/>
</dbReference>
<evidence type="ECO:0000256" key="1">
    <source>
        <dbReference type="SAM" id="MobiDB-lite"/>
    </source>
</evidence>
<feature type="transmembrane region" description="Helical" evidence="2">
    <location>
        <begin position="275"/>
        <end position="293"/>
    </location>
</feature>
<dbReference type="InterPro" id="IPR056336">
    <property type="entry name" value="YVC1_C"/>
</dbReference>
<evidence type="ECO:0000259" key="4">
    <source>
        <dbReference type="Pfam" id="PF23317"/>
    </source>
</evidence>
<evidence type="ECO:0000313" key="5">
    <source>
        <dbReference type="EMBL" id="KAJ2904466.1"/>
    </source>
</evidence>
<feature type="transmembrane region" description="Helical" evidence="2">
    <location>
        <begin position="533"/>
        <end position="553"/>
    </location>
</feature>
<keyword evidence="2" id="KW-0812">Transmembrane</keyword>
<feature type="transmembrane region" description="Helical" evidence="2">
    <location>
        <begin position="384"/>
        <end position="402"/>
    </location>
</feature>
<feature type="domain" description="YVC1 N-terminal linker helical" evidence="3">
    <location>
        <begin position="52"/>
        <end position="231"/>
    </location>
</feature>
<dbReference type="PANTHER" id="PTHR35859">
    <property type="entry name" value="NONSELECTIVE CATION CHANNEL PROTEIN"/>
    <property type="match status" value="1"/>
</dbReference>
<evidence type="ECO:0000313" key="6">
    <source>
        <dbReference type="Proteomes" id="UP001201980"/>
    </source>
</evidence>
<feature type="transmembrane region" description="Helical" evidence="2">
    <location>
        <begin position="501"/>
        <end position="521"/>
    </location>
</feature>
<evidence type="ECO:0000259" key="3">
    <source>
        <dbReference type="Pfam" id="PF23190"/>
    </source>
</evidence>
<proteinExistence type="predicted"/>
<protein>
    <submittedName>
        <fullName evidence="5">Potassium ion channel yvc1 protein</fullName>
    </submittedName>
</protein>
<feature type="compositionally biased region" description="Low complexity" evidence="1">
    <location>
        <begin position="636"/>
        <end position="655"/>
    </location>
</feature>
<organism evidence="5 6">
    <name type="scientific">Zalerion maritima</name>
    <dbReference type="NCBI Taxonomy" id="339359"/>
    <lineage>
        <taxon>Eukaryota</taxon>
        <taxon>Fungi</taxon>
        <taxon>Dikarya</taxon>
        <taxon>Ascomycota</taxon>
        <taxon>Pezizomycotina</taxon>
        <taxon>Sordariomycetes</taxon>
        <taxon>Lulworthiomycetidae</taxon>
        <taxon>Lulworthiales</taxon>
        <taxon>Lulworthiaceae</taxon>
        <taxon>Zalerion</taxon>
    </lineage>
</organism>
<comment type="caution">
    <text evidence="5">The sequence shown here is derived from an EMBL/GenBank/DDBJ whole genome shotgun (WGS) entry which is preliminary data.</text>
</comment>
<dbReference type="PANTHER" id="PTHR35859:SF4">
    <property type="entry name" value="MEMBRANE CHANNEL PROTEIN, PUTATIVE (AFU_ORTHOLOGUE AFUA_6G11300)-RELATED"/>
    <property type="match status" value="1"/>
</dbReference>
<evidence type="ECO:0000256" key="2">
    <source>
        <dbReference type="SAM" id="Phobius"/>
    </source>
</evidence>
<feature type="region of interest" description="Disordered" evidence="1">
    <location>
        <begin position="632"/>
        <end position="677"/>
    </location>
</feature>
<feature type="transmembrane region" description="Helical" evidence="2">
    <location>
        <begin position="305"/>
        <end position="323"/>
    </location>
</feature>
<keyword evidence="6" id="KW-1185">Reference proteome</keyword>
<sequence>MPSLFSWKRMFGWDKHPRDGHHGYSWFDESRQALLPSYRGENVVSAIAPPEVTKVCLRLRHLIEECIPCELEEDAISKPHSKIITEKVVKAAREAGGEEYSGCIVFCLLVNKRWFHHQSLVELWDAELHEVRAVACEVIAKRLIEGEEDQKYLLHTVLLKRYSILVDGHPTPPTSVIEKAVDLHAVRVIGSSGYQKCISYLWKGWLVQDEDDPSTFIEYQDRDNTNLLIHFDPDRMRAPLYQNTATLLISIIYLVLYTIAINSINPEADIDFVEWLLYVFTAGFVVDEIVKLYKVGYRIVGFWNALNWSLYAFLIASLVLRFLALTHAPNDALDGPREHYNTMSYNCLAFCAPFFWIRLMLYLDSFRFFGAMLVVLKVMMKESLIFFALLAVVIIGFLQAFIGLDFAKDNHADATLFIIQRMIAAILQSPEFDGFDRFSSGPFALTLYYIFTFIVMVILLNVLIALYNSAYEDIYDNANDEFMAMFSHKTIQFVRAPDENVYIPPFNLVEIFLSVIPFEWWMPKDKYEKWNDILMFIIYSPLLLIAALFERGIAVDIRNNRRRGEEDDDIVEEWEQMSNTVDFEADGWSKTVAEVKSNVEDEEVVVEVRQLRDEVQVLKSMIEELTTAVATDRTGKLLPLAKPSPESSPPATTEESQPDPRTKKSGSSSTSSSGGGE</sequence>
<dbReference type="Proteomes" id="UP001201980">
    <property type="component" value="Unassembled WGS sequence"/>
</dbReference>
<dbReference type="AlphaFoldDB" id="A0AAD5RUM5"/>
<reference evidence="5" key="1">
    <citation type="submission" date="2022-07" db="EMBL/GenBank/DDBJ databases">
        <title>Draft genome sequence of Zalerion maritima ATCC 34329, a (micro)plastics degrading marine fungus.</title>
        <authorList>
            <person name="Paco A."/>
            <person name="Goncalves M.F.M."/>
            <person name="Rocha-Santos T.A.P."/>
            <person name="Alves A."/>
        </authorList>
    </citation>
    <scope>NUCLEOTIDE SEQUENCE</scope>
    <source>
        <strain evidence="5">ATCC 34329</strain>
    </source>
</reference>
<keyword evidence="2" id="KW-1133">Transmembrane helix</keyword>